<keyword evidence="2 4" id="KW-0378">Hydrolase</keyword>
<dbReference type="PRINTS" id="PR00830">
    <property type="entry name" value="ENDOLAPTASE"/>
</dbReference>
<sequence length="647" mass="70832">MPGGCKEKNSAWEEEKKAGRRGFKRSEIKGRVAALYQILADVYGSERLILRASKLGVLKAMRSNMVGEQVLALQKLIQGDPTISRAPLMKDIPGILDDLEDTLAQMVARRVVEEDLERKIAEKLQERQDQYLNEMREQLLKEKETPENAATLKKLAVLEKKKQVHLNESIGAVLRPRTPEEIIGQERALKALIAKLAAPYPQHILLYGPPGVGKTSAARIALEHVKSLGDSIFQPDAPFVEVDGTTLRWDPRDVTNPLIGSVHDPIYQGARRELAESGVPEPKPGLVTEAHGGILFIDEIGDVDPILQNKLLKVMEDKRVYFDSSYYEPNDPNIPEYIKRLFEEGAPADFVLIGATTRSPEEISPAFRSRCAEIFFDCLTPEDIQKVLHQAARKLEVALEPGVAESISEYTVDARKATNVLVDAYAVARYRRGGTGKRILVTMKDLQEVLQVSRMTPHVTTHAAACGEIGRVFGLAVSGFLGTIIEIEAVAFPARDSRRGIVRFNDAAGTMAKDSVFNALAVYRKLTGKDAADYDIHVNIVGGGRVDGPSAGAAIFLAIYSAIEGVPLRQDVAVTGELSIQGRVKAVGGISEKIYGARQIGVRKVIAPAENTRDLPGELWGITVVGVRNIDEALPHVLFSGERPEGA</sequence>
<reference evidence="8" key="1">
    <citation type="journal article" date="2015" name="MBio">
        <title>Genome-Resolved Metagenomic Analysis Reveals Roles for Candidate Phyla and Other Microbial Community Members in Biogeochemical Transformations in Oil Reservoirs.</title>
        <authorList>
            <person name="Hu P."/>
            <person name="Tom L."/>
            <person name="Singh A."/>
            <person name="Thomas B.C."/>
            <person name="Baker B.J."/>
            <person name="Piceno Y.M."/>
            <person name="Andersen G.L."/>
            <person name="Banfield J.F."/>
        </authorList>
    </citation>
    <scope>NUCLEOTIDE SEQUENCE [LARGE SCALE GENOMIC DNA]</scope>
</reference>
<dbReference type="InterPro" id="IPR020568">
    <property type="entry name" value="Ribosomal_Su5_D2-typ_SF"/>
</dbReference>
<dbReference type="NCBIfam" id="TIGR02903">
    <property type="entry name" value="spore_lon_C"/>
    <property type="match status" value="1"/>
</dbReference>
<accession>A0A101FFZ9</accession>
<dbReference type="SMART" id="SM00382">
    <property type="entry name" value="AAA"/>
    <property type="match status" value="1"/>
</dbReference>
<dbReference type="Gene3D" id="3.40.50.300">
    <property type="entry name" value="P-loop containing nucleotide triphosphate hydrolases"/>
    <property type="match status" value="1"/>
</dbReference>
<dbReference type="GO" id="GO:0006355">
    <property type="term" value="P:regulation of DNA-templated transcription"/>
    <property type="evidence" value="ECO:0007669"/>
    <property type="project" value="InterPro"/>
</dbReference>
<evidence type="ECO:0000259" key="6">
    <source>
        <dbReference type="PROSITE" id="PS51786"/>
    </source>
</evidence>
<dbReference type="InterPro" id="IPR025943">
    <property type="entry name" value="Sigma_54_int_dom_ATP-bd_2"/>
</dbReference>
<gene>
    <name evidence="7" type="ORF">XD66_0961</name>
</gene>
<evidence type="ECO:0000256" key="2">
    <source>
        <dbReference type="ARBA" id="ARBA00022801"/>
    </source>
</evidence>
<dbReference type="InterPro" id="IPR014252">
    <property type="entry name" value="Spore_LonC"/>
</dbReference>
<name>A0A101FFZ9_9THEO</name>
<dbReference type="GO" id="GO:0004252">
    <property type="term" value="F:serine-type endopeptidase activity"/>
    <property type="evidence" value="ECO:0007669"/>
    <property type="project" value="UniProtKB-UniRule"/>
</dbReference>
<feature type="domain" description="Lon proteolytic" evidence="6">
    <location>
        <begin position="466"/>
        <end position="640"/>
    </location>
</feature>
<evidence type="ECO:0000313" key="7">
    <source>
        <dbReference type="EMBL" id="KUK36330.1"/>
    </source>
</evidence>
<dbReference type="GO" id="GO:0030163">
    <property type="term" value="P:protein catabolic process"/>
    <property type="evidence" value="ECO:0007669"/>
    <property type="project" value="InterPro"/>
</dbReference>
<comment type="similarity">
    <text evidence="4">Belongs to the peptidase S16 family.</text>
</comment>
<dbReference type="Pfam" id="PF00004">
    <property type="entry name" value="AAA"/>
    <property type="match status" value="1"/>
</dbReference>
<evidence type="ECO:0000256" key="4">
    <source>
        <dbReference type="PROSITE-ProRule" id="PRU01122"/>
    </source>
</evidence>
<dbReference type="Proteomes" id="UP000053326">
    <property type="component" value="Unassembled WGS sequence"/>
</dbReference>
<dbReference type="PROSITE" id="PS00676">
    <property type="entry name" value="SIGMA54_INTERACT_2"/>
    <property type="match status" value="1"/>
</dbReference>
<dbReference type="PROSITE" id="PS51786">
    <property type="entry name" value="LON_PROTEOLYTIC"/>
    <property type="match status" value="1"/>
</dbReference>
<dbReference type="PATRIC" id="fig|85874.4.peg.339"/>
<dbReference type="InterPro" id="IPR003959">
    <property type="entry name" value="ATPase_AAA_core"/>
</dbReference>
<feature type="active site" evidence="4">
    <location>
        <position position="550"/>
    </location>
</feature>
<dbReference type="InterPro" id="IPR027065">
    <property type="entry name" value="Lon_Prtase"/>
</dbReference>
<dbReference type="Gene3D" id="3.30.230.10">
    <property type="match status" value="1"/>
</dbReference>
<dbReference type="Pfam" id="PF05362">
    <property type="entry name" value="Lon_C"/>
    <property type="match status" value="1"/>
</dbReference>
<keyword evidence="1 4" id="KW-0645">Protease</keyword>
<dbReference type="SUPFAM" id="SSF52540">
    <property type="entry name" value="P-loop containing nucleoside triphosphate hydrolases"/>
    <property type="match status" value="1"/>
</dbReference>
<dbReference type="EC" id="3.4.21.53" evidence="4"/>
<dbReference type="GO" id="GO:0006508">
    <property type="term" value="P:proteolysis"/>
    <property type="evidence" value="ECO:0007669"/>
    <property type="project" value="UniProtKB-KW"/>
</dbReference>
<evidence type="ECO:0000256" key="1">
    <source>
        <dbReference type="ARBA" id="ARBA00022670"/>
    </source>
</evidence>
<dbReference type="GO" id="GO:0005524">
    <property type="term" value="F:ATP binding"/>
    <property type="evidence" value="ECO:0007669"/>
    <property type="project" value="InterPro"/>
</dbReference>
<evidence type="ECO:0000259" key="5">
    <source>
        <dbReference type="PROSITE" id="PS50045"/>
    </source>
</evidence>
<dbReference type="InterPro" id="IPR014721">
    <property type="entry name" value="Ribsml_uS5_D2-typ_fold_subgr"/>
</dbReference>
<feature type="domain" description="Sigma-54 factor interaction" evidence="5">
    <location>
        <begin position="187"/>
        <end position="368"/>
    </location>
</feature>
<dbReference type="SUPFAM" id="SSF54211">
    <property type="entry name" value="Ribosomal protein S5 domain 2-like"/>
    <property type="match status" value="1"/>
</dbReference>
<evidence type="ECO:0000256" key="3">
    <source>
        <dbReference type="ARBA" id="ARBA00022825"/>
    </source>
</evidence>
<dbReference type="EMBL" id="LGFO01000115">
    <property type="protein sequence ID" value="KUK36330.1"/>
    <property type="molecule type" value="Genomic_DNA"/>
</dbReference>
<dbReference type="InterPro" id="IPR027417">
    <property type="entry name" value="P-loop_NTPase"/>
</dbReference>
<dbReference type="InterPro" id="IPR003593">
    <property type="entry name" value="AAA+_ATPase"/>
</dbReference>
<keyword evidence="3 4" id="KW-0720">Serine protease</keyword>
<dbReference type="AlphaFoldDB" id="A0A101FFZ9"/>
<dbReference type="GO" id="GO:0016887">
    <property type="term" value="F:ATP hydrolysis activity"/>
    <property type="evidence" value="ECO:0007669"/>
    <property type="project" value="InterPro"/>
</dbReference>
<dbReference type="PROSITE" id="PS50045">
    <property type="entry name" value="SIGMA54_INTERACT_4"/>
    <property type="match status" value="1"/>
</dbReference>
<dbReference type="GO" id="GO:0004176">
    <property type="term" value="F:ATP-dependent peptidase activity"/>
    <property type="evidence" value="ECO:0007669"/>
    <property type="project" value="UniProtKB-UniRule"/>
</dbReference>
<comment type="catalytic activity">
    <reaction evidence="4">
        <text>Hydrolysis of proteins in presence of ATP.</text>
        <dbReference type="EC" id="3.4.21.53"/>
    </reaction>
</comment>
<comment type="caution">
    <text evidence="7">The sequence shown here is derived from an EMBL/GenBank/DDBJ whole genome shotgun (WGS) entry which is preliminary data.</text>
</comment>
<organism evidence="7 8">
    <name type="scientific">Thermacetogenium phaeum</name>
    <dbReference type="NCBI Taxonomy" id="85874"/>
    <lineage>
        <taxon>Bacteria</taxon>
        <taxon>Bacillati</taxon>
        <taxon>Bacillota</taxon>
        <taxon>Clostridia</taxon>
        <taxon>Thermoanaerobacterales</taxon>
        <taxon>Thermoanaerobacteraceae</taxon>
        <taxon>Thermacetogenium</taxon>
    </lineage>
</organism>
<dbReference type="InterPro" id="IPR002078">
    <property type="entry name" value="Sigma_54_int"/>
</dbReference>
<dbReference type="InterPro" id="IPR008269">
    <property type="entry name" value="Lon_proteolytic"/>
</dbReference>
<dbReference type="PROSITE" id="PS01046">
    <property type="entry name" value="LON_SER"/>
    <property type="match status" value="1"/>
</dbReference>
<evidence type="ECO:0000313" key="8">
    <source>
        <dbReference type="Proteomes" id="UP000053326"/>
    </source>
</evidence>
<protein>
    <recommendedName>
        <fullName evidence="4">endopeptidase La</fullName>
        <ecNumber evidence="4">3.4.21.53</ecNumber>
    </recommendedName>
</protein>
<dbReference type="PANTHER" id="PTHR10046">
    <property type="entry name" value="ATP DEPENDENT LON PROTEASE FAMILY MEMBER"/>
    <property type="match status" value="1"/>
</dbReference>
<feature type="active site" evidence="4">
    <location>
        <position position="593"/>
    </location>
</feature>
<dbReference type="CDD" id="cd00009">
    <property type="entry name" value="AAA"/>
    <property type="match status" value="1"/>
</dbReference>
<proteinExistence type="inferred from homology"/>
<dbReference type="InterPro" id="IPR008268">
    <property type="entry name" value="Peptidase_S16_AS"/>
</dbReference>